<comment type="caution">
    <text evidence="2">The sequence shown here is derived from an EMBL/GenBank/DDBJ whole genome shotgun (WGS) entry which is preliminary data.</text>
</comment>
<gene>
    <name evidence="2" type="ORF">VP91_00008830</name>
</gene>
<organism evidence="2 3">
    <name type="scientific">Pelagibacter ubique</name>
    <dbReference type="NCBI Taxonomy" id="198252"/>
    <lineage>
        <taxon>Bacteria</taxon>
        <taxon>Pseudomonadati</taxon>
        <taxon>Pseudomonadota</taxon>
        <taxon>Alphaproteobacteria</taxon>
        <taxon>Candidatus Pelagibacterales</taxon>
        <taxon>Candidatus Pelagibacteraceae</taxon>
        <taxon>Candidatus Pelagibacter</taxon>
    </lineage>
</organism>
<proteinExistence type="predicted"/>
<dbReference type="Pfam" id="PF09923">
    <property type="entry name" value="DUF2155"/>
    <property type="match status" value="1"/>
</dbReference>
<reference evidence="2 3" key="1">
    <citation type="submission" date="2019-07" db="EMBL/GenBank/DDBJ databases">
        <title>SAR11 Genome Evolution.</title>
        <authorList>
            <person name="Giovannoni S."/>
        </authorList>
    </citation>
    <scope>NUCLEOTIDE SEQUENCE [LARGE SCALE GENOMIC DNA]</scope>
    <source>
        <strain evidence="2 3">HTCC9565</strain>
    </source>
</reference>
<dbReference type="InterPro" id="IPR019225">
    <property type="entry name" value="DUF2155"/>
</dbReference>
<sequence>MNKSKKNIVVGKVNFIIILIFFFTIIASKIYSSENIEGLFIEIKVLDKVSSKTNLLKLKIGKEKIFKNLLIKSLKCKNSEFDDNPEITAYIQVKDLTNKDNDEVFIFNGWTFSSSPAINPFDHPVYDIWLTKCY</sequence>
<evidence type="ECO:0000256" key="1">
    <source>
        <dbReference type="SAM" id="Phobius"/>
    </source>
</evidence>
<accession>A0ABX1T2Q5</accession>
<keyword evidence="3" id="KW-1185">Reference proteome</keyword>
<keyword evidence="1" id="KW-0812">Transmembrane</keyword>
<keyword evidence="1" id="KW-0472">Membrane</keyword>
<evidence type="ECO:0000313" key="2">
    <source>
        <dbReference type="EMBL" id="NMN67734.1"/>
    </source>
</evidence>
<name>A0ABX1T2Q5_PELUQ</name>
<keyword evidence="1" id="KW-1133">Transmembrane helix</keyword>
<protein>
    <submittedName>
        <fullName evidence="2">Uncharacterized protein DUF2155</fullName>
    </submittedName>
</protein>
<feature type="transmembrane region" description="Helical" evidence="1">
    <location>
        <begin position="12"/>
        <end position="31"/>
    </location>
</feature>
<evidence type="ECO:0000313" key="3">
    <source>
        <dbReference type="Proteomes" id="UP001166004"/>
    </source>
</evidence>
<dbReference type="RefSeq" id="WP_169036243.1">
    <property type="nucleotide sequence ID" value="NZ_LANA01000002.1"/>
</dbReference>
<dbReference type="Proteomes" id="UP001166004">
    <property type="component" value="Unassembled WGS sequence"/>
</dbReference>
<dbReference type="EMBL" id="LANA01000002">
    <property type="protein sequence ID" value="NMN67734.1"/>
    <property type="molecule type" value="Genomic_DNA"/>
</dbReference>